<feature type="compositionally biased region" description="Pro residues" evidence="1">
    <location>
        <begin position="143"/>
        <end position="162"/>
    </location>
</feature>
<feature type="region of interest" description="Disordered" evidence="1">
    <location>
        <begin position="128"/>
        <end position="170"/>
    </location>
</feature>
<dbReference type="OrthoDB" id="3242721at2759"/>
<evidence type="ECO:0000256" key="1">
    <source>
        <dbReference type="SAM" id="MobiDB-lite"/>
    </source>
</evidence>
<name>A0A409WJ50_PSICY</name>
<reference evidence="2 3" key="1">
    <citation type="journal article" date="2018" name="Evol. Lett.">
        <title>Horizontal gene cluster transfer increased hallucinogenic mushroom diversity.</title>
        <authorList>
            <person name="Reynolds H.T."/>
            <person name="Vijayakumar V."/>
            <person name="Gluck-Thaler E."/>
            <person name="Korotkin H.B."/>
            <person name="Matheny P.B."/>
            <person name="Slot J.C."/>
        </authorList>
    </citation>
    <scope>NUCLEOTIDE SEQUENCE [LARGE SCALE GENOMIC DNA]</scope>
    <source>
        <strain evidence="2 3">2631</strain>
    </source>
</reference>
<comment type="caution">
    <text evidence="2">The sequence shown here is derived from an EMBL/GenBank/DDBJ whole genome shotgun (WGS) entry which is preliminary data.</text>
</comment>
<proteinExistence type="predicted"/>
<dbReference type="EMBL" id="NHYD01003415">
    <property type="protein sequence ID" value="PPQ78519.1"/>
    <property type="molecule type" value="Genomic_DNA"/>
</dbReference>
<organism evidence="2 3">
    <name type="scientific">Psilocybe cyanescens</name>
    <dbReference type="NCBI Taxonomy" id="93625"/>
    <lineage>
        <taxon>Eukaryota</taxon>
        <taxon>Fungi</taxon>
        <taxon>Dikarya</taxon>
        <taxon>Basidiomycota</taxon>
        <taxon>Agaricomycotina</taxon>
        <taxon>Agaricomycetes</taxon>
        <taxon>Agaricomycetidae</taxon>
        <taxon>Agaricales</taxon>
        <taxon>Agaricineae</taxon>
        <taxon>Strophariaceae</taxon>
        <taxon>Psilocybe</taxon>
    </lineage>
</organism>
<accession>A0A409WJ50</accession>
<feature type="region of interest" description="Disordered" evidence="1">
    <location>
        <begin position="89"/>
        <end position="109"/>
    </location>
</feature>
<dbReference type="Proteomes" id="UP000283269">
    <property type="component" value="Unassembled WGS sequence"/>
</dbReference>
<protein>
    <submittedName>
        <fullName evidence="2">Uncharacterized protein</fullName>
    </submittedName>
</protein>
<dbReference type="InParanoid" id="A0A409WJ50"/>
<dbReference type="AlphaFoldDB" id="A0A409WJ50"/>
<feature type="compositionally biased region" description="Basic and acidic residues" evidence="1">
    <location>
        <begin position="89"/>
        <end position="105"/>
    </location>
</feature>
<evidence type="ECO:0000313" key="3">
    <source>
        <dbReference type="Proteomes" id="UP000283269"/>
    </source>
</evidence>
<evidence type="ECO:0000313" key="2">
    <source>
        <dbReference type="EMBL" id="PPQ78519.1"/>
    </source>
</evidence>
<keyword evidence="3" id="KW-1185">Reference proteome</keyword>
<gene>
    <name evidence="2" type="ORF">CVT25_011791</name>
</gene>
<sequence>MSNNENPIVVAPRPVRLSSTFFSSDKLAFNVPDSLSRTSSRSALPSEALEEFLSILTPSFLHKPRSLAFPAFMPERNINFRQVQQRLELDSRDNSLHPESPKLDSKPAQADTDVRWFSSVLLSSPVSRMHTRNPFQRNHDARSPPPAPPLTPAAVPLPPSPSPDEFVETI</sequence>